<organism evidence="6 7">
    <name type="scientific">Manganibacter manganicus</name>
    <dbReference type="NCBI Taxonomy" id="1873176"/>
    <lineage>
        <taxon>Bacteria</taxon>
        <taxon>Pseudomonadati</taxon>
        <taxon>Pseudomonadota</taxon>
        <taxon>Alphaproteobacteria</taxon>
        <taxon>Hyphomicrobiales</taxon>
        <taxon>Phyllobacteriaceae</taxon>
        <taxon>Manganibacter</taxon>
    </lineage>
</organism>
<keyword evidence="4" id="KW-0804">Transcription</keyword>
<protein>
    <recommendedName>
        <fullName evidence="5">HTH lysR-type domain-containing protein</fullName>
    </recommendedName>
</protein>
<keyword evidence="7" id="KW-1185">Reference proteome</keyword>
<dbReference type="InterPro" id="IPR036388">
    <property type="entry name" value="WH-like_DNA-bd_sf"/>
</dbReference>
<dbReference type="SUPFAM" id="SSF53850">
    <property type="entry name" value="Periplasmic binding protein-like II"/>
    <property type="match status" value="1"/>
</dbReference>
<evidence type="ECO:0000259" key="5">
    <source>
        <dbReference type="PROSITE" id="PS50931"/>
    </source>
</evidence>
<dbReference type="PROSITE" id="PS50931">
    <property type="entry name" value="HTH_LYSR"/>
    <property type="match status" value="1"/>
</dbReference>
<evidence type="ECO:0000256" key="2">
    <source>
        <dbReference type="ARBA" id="ARBA00023015"/>
    </source>
</evidence>
<accession>A0A1V8RQR5</accession>
<dbReference type="Proteomes" id="UP000191905">
    <property type="component" value="Unassembled WGS sequence"/>
</dbReference>
<comment type="similarity">
    <text evidence="1">Belongs to the LysR transcriptional regulatory family.</text>
</comment>
<dbReference type="AlphaFoldDB" id="A0A1V8RQR5"/>
<feature type="domain" description="HTH lysR-type" evidence="5">
    <location>
        <begin position="3"/>
        <end position="60"/>
    </location>
</feature>
<dbReference type="SUPFAM" id="SSF46785">
    <property type="entry name" value="Winged helix' DNA-binding domain"/>
    <property type="match status" value="1"/>
</dbReference>
<dbReference type="GO" id="GO:0003700">
    <property type="term" value="F:DNA-binding transcription factor activity"/>
    <property type="evidence" value="ECO:0007669"/>
    <property type="project" value="InterPro"/>
</dbReference>
<dbReference type="FunFam" id="1.10.10.10:FF:000001">
    <property type="entry name" value="LysR family transcriptional regulator"/>
    <property type="match status" value="1"/>
</dbReference>
<name>A0A1V8RQR5_9HYPH</name>
<dbReference type="GO" id="GO:0003677">
    <property type="term" value="F:DNA binding"/>
    <property type="evidence" value="ECO:0007669"/>
    <property type="project" value="UniProtKB-KW"/>
</dbReference>
<evidence type="ECO:0000313" key="6">
    <source>
        <dbReference type="EMBL" id="OQM75542.1"/>
    </source>
</evidence>
<evidence type="ECO:0000256" key="4">
    <source>
        <dbReference type="ARBA" id="ARBA00023163"/>
    </source>
</evidence>
<evidence type="ECO:0000256" key="3">
    <source>
        <dbReference type="ARBA" id="ARBA00023125"/>
    </source>
</evidence>
<proteinExistence type="inferred from homology"/>
<evidence type="ECO:0000313" key="7">
    <source>
        <dbReference type="Proteomes" id="UP000191905"/>
    </source>
</evidence>
<comment type="caution">
    <text evidence="6">The sequence shown here is derived from an EMBL/GenBank/DDBJ whole genome shotgun (WGS) entry which is preliminary data.</text>
</comment>
<dbReference type="InterPro" id="IPR058163">
    <property type="entry name" value="LysR-type_TF_proteobact-type"/>
</dbReference>
<dbReference type="STRING" id="1873176.BFN67_17295"/>
<dbReference type="Gene3D" id="1.10.10.10">
    <property type="entry name" value="Winged helix-like DNA-binding domain superfamily/Winged helix DNA-binding domain"/>
    <property type="match status" value="1"/>
</dbReference>
<sequence length="300" mass="32940">MRPSLTDLAVFVRVAELRSFRQAADERGVTPSSLSQTVKRLEDDMGVRLLHRTTRSVTPTQAGVALLDGLVPALEAISRTVDTVAAQSAEPIGRLRINAPPPAAYLVFAPLIAEFLERHPRIELDLSVNDGLIDVFEAGFDAGIRFEESLSQDMIAVPLDLPMRMIAVASPRYLESRAEIVKPTDLTANHRLIRHRFPNGSIFSWVFEREGQSYTIAPTGPLTVDDAAVERQAAIDGAGIAFMFEGYVADAISLGRLVPVLGEWCPSFAGPFLYYSSRRHVPAPLSALISFLRARVPHLR</sequence>
<keyword evidence="3" id="KW-0238">DNA-binding</keyword>
<dbReference type="InterPro" id="IPR036390">
    <property type="entry name" value="WH_DNA-bd_sf"/>
</dbReference>
<dbReference type="RefSeq" id="WP_080919649.1">
    <property type="nucleotide sequence ID" value="NZ_MDET01000014.1"/>
</dbReference>
<dbReference type="InterPro" id="IPR000847">
    <property type="entry name" value="LysR_HTH_N"/>
</dbReference>
<dbReference type="Pfam" id="PF03466">
    <property type="entry name" value="LysR_substrate"/>
    <property type="match status" value="1"/>
</dbReference>
<reference evidence="6 7" key="1">
    <citation type="journal article" date="2016" name="Int. J. Syst. Evol. Microbiol.">
        <title>Pseudaminobacter manganicus sp. nov., isolated from sludge of a manganese mine.</title>
        <authorList>
            <person name="Li J."/>
            <person name="Huang J."/>
            <person name="Liao S."/>
            <person name="Wang G."/>
        </authorList>
    </citation>
    <scope>NUCLEOTIDE SEQUENCE [LARGE SCALE GENOMIC DNA]</scope>
    <source>
        <strain evidence="6 7">JH-7</strain>
    </source>
</reference>
<dbReference type="PANTHER" id="PTHR30537:SF5">
    <property type="entry name" value="HTH-TYPE TRANSCRIPTIONAL ACTIVATOR TTDR-RELATED"/>
    <property type="match status" value="1"/>
</dbReference>
<gene>
    <name evidence="6" type="ORF">BFN67_17295</name>
</gene>
<keyword evidence="2" id="KW-0805">Transcription regulation</keyword>
<dbReference type="EMBL" id="MDET01000014">
    <property type="protein sequence ID" value="OQM75542.1"/>
    <property type="molecule type" value="Genomic_DNA"/>
</dbReference>
<dbReference type="CDD" id="cd08474">
    <property type="entry name" value="PBP2_CrgA_like_5"/>
    <property type="match status" value="1"/>
</dbReference>
<dbReference type="Pfam" id="PF00126">
    <property type="entry name" value="HTH_1"/>
    <property type="match status" value="1"/>
</dbReference>
<dbReference type="InterPro" id="IPR005119">
    <property type="entry name" value="LysR_subst-bd"/>
</dbReference>
<dbReference type="OrthoDB" id="9813056at2"/>
<evidence type="ECO:0000256" key="1">
    <source>
        <dbReference type="ARBA" id="ARBA00009437"/>
    </source>
</evidence>
<dbReference type="PANTHER" id="PTHR30537">
    <property type="entry name" value="HTH-TYPE TRANSCRIPTIONAL REGULATOR"/>
    <property type="match status" value="1"/>
</dbReference>
<dbReference type="Gene3D" id="3.40.190.290">
    <property type="match status" value="1"/>
</dbReference>